<sequence>MKEIQEEKLLDGRKTYISPFITVHEVDYGHALLEASVVGLDNQPGEAQNSGGAGSQNIGSSSAGEDALDDGEINNAKSWGSIWEEN</sequence>
<gene>
    <name evidence="2" type="ORF">HMPREF9944_00984</name>
</gene>
<dbReference type="Proteomes" id="UP000003167">
    <property type="component" value="Unassembled WGS sequence"/>
</dbReference>
<organism evidence="2 3">
    <name type="scientific">Segatella maculosa OT 289</name>
    <dbReference type="NCBI Taxonomy" id="999422"/>
    <lineage>
        <taxon>Bacteria</taxon>
        <taxon>Pseudomonadati</taxon>
        <taxon>Bacteroidota</taxon>
        <taxon>Bacteroidia</taxon>
        <taxon>Bacteroidales</taxon>
        <taxon>Prevotellaceae</taxon>
        <taxon>Segatella</taxon>
    </lineage>
</organism>
<reference evidence="2 3" key="1">
    <citation type="submission" date="2011-12" db="EMBL/GenBank/DDBJ databases">
        <title>The Genome Sequence of Prevotella maculosa OT 289.</title>
        <authorList>
            <consortium name="The Broad Institute Genome Sequencing Platform"/>
            <person name="Earl A."/>
            <person name="Ward D."/>
            <person name="Feldgarden M."/>
            <person name="Gevers D."/>
            <person name="Izard J."/>
            <person name="Blanton J.M."/>
            <person name="Mathney J."/>
            <person name="Tanner A.C."/>
            <person name="Dewhirst F.E."/>
            <person name="Young S.K."/>
            <person name="Zeng Q."/>
            <person name="Gargeya S."/>
            <person name="Fitzgerald M."/>
            <person name="Haas B."/>
            <person name="Abouelleil A."/>
            <person name="Alvarado L."/>
            <person name="Arachchi H.M."/>
            <person name="Berlin A."/>
            <person name="Chapman S.B."/>
            <person name="Gearin G."/>
            <person name="Goldberg J."/>
            <person name="Griggs A."/>
            <person name="Gujja S."/>
            <person name="Hansen M."/>
            <person name="Heiman D."/>
            <person name="Howarth C."/>
            <person name="Larimer J."/>
            <person name="Lui A."/>
            <person name="MacDonald P.J.P."/>
            <person name="McCowen C."/>
            <person name="Montmayeur A."/>
            <person name="Murphy C."/>
            <person name="Neiman D."/>
            <person name="Pearson M."/>
            <person name="Priest M."/>
            <person name="Roberts A."/>
            <person name="Saif S."/>
            <person name="Shea T."/>
            <person name="Sisk P."/>
            <person name="Stolte C."/>
            <person name="Sykes S."/>
            <person name="Wortman J."/>
            <person name="Nusbaum C."/>
            <person name="Birren B."/>
        </authorList>
    </citation>
    <scope>NUCLEOTIDE SEQUENCE [LARGE SCALE GENOMIC DNA]</scope>
    <source>
        <strain evidence="2 3">OT 289</strain>
    </source>
</reference>
<keyword evidence="3" id="KW-1185">Reference proteome</keyword>
<dbReference type="EMBL" id="AGEK01000018">
    <property type="protein sequence ID" value="EHO72272.1"/>
    <property type="molecule type" value="Genomic_DNA"/>
</dbReference>
<comment type="caution">
    <text evidence="2">The sequence shown here is derived from an EMBL/GenBank/DDBJ whole genome shotgun (WGS) entry which is preliminary data.</text>
</comment>
<dbReference type="STRING" id="999422.HMPREF9944_00984"/>
<feature type="compositionally biased region" description="Polar residues" evidence="1">
    <location>
        <begin position="45"/>
        <end position="63"/>
    </location>
</feature>
<dbReference type="RefSeq" id="WP_008564815.1">
    <property type="nucleotide sequence ID" value="NZ_JH594502.1"/>
</dbReference>
<evidence type="ECO:0000313" key="2">
    <source>
        <dbReference type="EMBL" id="EHO72272.1"/>
    </source>
</evidence>
<protein>
    <submittedName>
        <fullName evidence="2">Uncharacterized protein</fullName>
    </submittedName>
</protein>
<evidence type="ECO:0000313" key="3">
    <source>
        <dbReference type="Proteomes" id="UP000003167"/>
    </source>
</evidence>
<name>H1HLE0_9BACT</name>
<accession>H1HLE0</accession>
<feature type="region of interest" description="Disordered" evidence="1">
    <location>
        <begin position="41"/>
        <end position="86"/>
    </location>
</feature>
<proteinExistence type="predicted"/>
<dbReference type="HOGENOM" id="CLU_2495278_0_0_10"/>
<dbReference type="AlphaFoldDB" id="H1HLE0"/>
<dbReference type="PATRIC" id="fig|999422.3.peg.1013"/>
<evidence type="ECO:0000256" key="1">
    <source>
        <dbReference type="SAM" id="MobiDB-lite"/>
    </source>
</evidence>